<evidence type="ECO:0000259" key="21">
    <source>
        <dbReference type="Pfam" id="PF13923"/>
    </source>
</evidence>
<dbReference type="EC" id="2.3.2.27" evidence="5"/>
<dbReference type="InterPro" id="IPR032443">
    <property type="entry name" value="RAWUL"/>
</dbReference>
<protein>
    <recommendedName>
        <fullName evidence="6">E3 ubiquitin-protein ligase RING2</fullName>
        <ecNumber evidence="5">2.3.2.27</ecNumber>
    </recommendedName>
    <alternativeName>
        <fullName evidence="17">RING finger protein 1B</fullName>
    </alternativeName>
    <alternativeName>
        <fullName evidence="19">RING finger protein 2</fullName>
    </alternativeName>
    <alternativeName>
        <fullName evidence="18">RING-type E3 ubiquitin transferase RING2</fullName>
    </alternativeName>
</protein>
<dbReference type="PANTHER" id="PTHR46076">
    <property type="entry name" value="E3 UBIQUITIN-PROTEIN LIGASE RING1 / RING 2 FAMILY MEMBER"/>
    <property type="match status" value="1"/>
</dbReference>
<keyword evidence="14" id="KW-0862">Zinc</keyword>
<evidence type="ECO:0000256" key="11">
    <source>
        <dbReference type="ARBA" id="ARBA00022723"/>
    </source>
</evidence>
<dbReference type="GO" id="GO:0003682">
    <property type="term" value="F:chromatin binding"/>
    <property type="evidence" value="ECO:0007669"/>
    <property type="project" value="TreeGrafter"/>
</dbReference>
<dbReference type="GO" id="GO:0005694">
    <property type="term" value="C:chromosome"/>
    <property type="evidence" value="ECO:0007669"/>
    <property type="project" value="UniProtKB-SubCell"/>
</dbReference>
<evidence type="ECO:0000256" key="16">
    <source>
        <dbReference type="ARBA" id="ARBA00023163"/>
    </source>
</evidence>
<evidence type="ECO:0000256" key="6">
    <source>
        <dbReference type="ARBA" id="ARBA00019736"/>
    </source>
</evidence>
<evidence type="ECO:0000313" key="24">
    <source>
        <dbReference type="Proteomes" id="UP000694385"/>
    </source>
</evidence>
<evidence type="ECO:0000256" key="18">
    <source>
        <dbReference type="ARBA" id="ARBA00030910"/>
    </source>
</evidence>
<dbReference type="InterPro" id="IPR013083">
    <property type="entry name" value="Znf_RING/FYVE/PHD"/>
</dbReference>
<dbReference type="InterPro" id="IPR043540">
    <property type="entry name" value="RING1/RING2"/>
</dbReference>
<keyword evidence="7" id="KW-0158">Chromosome</keyword>
<comment type="catalytic activity">
    <reaction evidence="1">
        <text>S-ubiquitinyl-[E2 ubiquitin-conjugating enzyme]-L-cysteine + [acceptor protein]-L-lysine = [E2 ubiquitin-conjugating enzyme]-L-cysteine + N(6)-ubiquitinyl-[acceptor protein]-L-lysine.</text>
        <dbReference type="EC" id="2.3.2.27"/>
    </reaction>
</comment>
<evidence type="ECO:0000256" key="1">
    <source>
        <dbReference type="ARBA" id="ARBA00000900"/>
    </source>
</evidence>
<accession>A0A8C5LHH0</accession>
<keyword evidence="9" id="KW-0678">Repressor</keyword>
<dbReference type="GO" id="GO:0031519">
    <property type="term" value="C:PcG protein complex"/>
    <property type="evidence" value="ECO:0007669"/>
    <property type="project" value="TreeGrafter"/>
</dbReference>
<evidence type="ECO:0000256" key="7">
    <source>
        <dbReference type="ARBA" id="ARBA00022454"/>
    </source>
</evidence>
<evidence type="ECO:0000256" key="3">
    <source>
        <dbReference type="ARBA" id="ARBA00004286"/>
    </source>
</evidence>
<dbReference type="Gene3D" id="3.30.40.10">
    <property type="entry name" value="Zinc/RING finger domain, C3HC4 (zinc finger)"/>
    <property type="match status" value="1"/>
</dbReference>
<proteinExistence type="predicted"/>
<evidence type="ECO:0000256" key="4">
    <source>
        <dbReference type="ARBA" id="ARBA00004496"/>
    </source>
</evidence>
<feature type="domain" description="RAWUL" evidence="22">
    <location>
        <begin position="143"/>
        <end position="216"/>
    </location>
</feature>
<dbReference type="Pfam" id="PF16207">
    <property type="entry name" value="RAWUL"/>
    <property type="match status" value="1"/>
</dbReference>
<keyword evidence="8" id="KW-0963">Cytoplasm</keyword>
<evidence type="ECO:0000256" key="13">
    <source>
        <dbReference type="ARBA" id="ARBA00022786"/>
    </source>
</evidence>
<sequence length="231" mass="25261">SQALGLCELQRTPQEAITDGLDIVVSPRSLPSELVGPICLDMVKNTMTTKECLHRFFCADCIITAMSTLQRGKKQRIENGSADNGDSSHCRNASTHSNQEAGPSNKWTKTSGDYELELDNSNATVATGPVMDGASEIELGFKHMKTSGDATVAHLAKYLAVSEGESNRMTLDTASEKQYAIYTARASGQSTVLNGSFSLELVSEKYWRVNKPMALYLHPPRSPNKNFKILR</sequence>
<organism evidence="23 24">
    <name type="scientific">Jaculus jaculus</name>
    <name type="common">Lesser Egyptian jerboa</name>
    <dbReference type="NCBI Taxonomy" id="51337"/>
    <lineage>
        <taxon>Eukaryota</taxon>
        <taxon>Metazoa</taxon>
        <taxon>Chordata</taxon>
        <taxon>Craniata</taxon>
        <taxon>Vertebrata</taxon>
        <taxon>Euteleostomi</taxon>
        <taxon>Mammalia</taxon>
        <taxon>Eutheria</taxon>
        <taxon>Euarchontoglires</taxon>
        <taxon>Glires</taxon>
        <taxon>Rodentia</taxon>
        <taxon>Myomorpha</taxon>
        <taxon>Dipodoidea</taxon>
        <taxon>Dipodidae</taxon>
        <taxon>Dipodinae</taxon>
        <taxon>Jaculus</taxon>
    </lineage>
</organism>
<keyword evidence="10" id="KW-0808">Transferase</keyword>
<evidence type="ECO:0000259" key="22">
    <source>
        <dbReference type="Pfam" id="PF16207"/>
    </source>
</evidence>
<evidence type="ECO:0000256" key="2">
    <source>
        <dbReference type="ARBA" id="ARBA00004123"/>
    </source>
</evidence>
<evidence type="ECO:0000256" key="19">
    <source>
        <dbReference type="ARBA" id="ARBA00032293"/>
    </source>
</evidence>
<evidence type="ECO:0000256" key="5">
    <source>
        <dbReference type="ARBA" id="ARBA00012483"/>
    </source>
</evidence>
<dbReference type="PANTHER" id="PTHR46076:SF4">
    <property type="entry name" value="E3 UBIQUITIN-PROTEIN LIGASE RING2"/>
    <property type="match status" value="1"/>
</dbReference>
<evidence type="ECO:0000256" key="10">
    <source>
        <dbReference type="ARBA" id="ARBA00022679"/>
    </source>
</evidence>
<dbReference type="AlphaFoldDB" id="A0A8C5LHH0"/>
<feature type="region of interest" description="Disordered" evidence="20">
    <location>
        <begin position="72"/>
        <end position="111"/>
    </location>
</feature>
<comment type="subcellular location">
    <subcellularLocation>
        <location evidence="3">Chromosome</location>
    </subcellularLocation>
    <subcellularLocation>
        <location evidence="4">Cytoplasm</location>
    </subcellularLocation>
    <subcellularLocation>
        <location evidence="2">Nucleus</location>
    </subcellularLocation>
</comment>
<evidence type="ECO:0000256" key="17">
    <source>
        <dbReference type="ARBA" id="ARBA00030504"/>
    </source>
</evidence>
<keyword evidence="16" id="KW-0804">Transcription</keyword>
<evidence type="ECO:0000256" key="8">
    <source>
        <dbReference type="ARBA" id="ARBA00022490"/>
    </source>
</evidence>
<dbReference type="GO" id="GO:0005737">
    <property type="term" value="C:cytoplasm"/>
    <property type="evidence" value="ECO:0007669"/>
    <property type="project" value="UniProtKB-SubCell"/>
</dbReference>
<feature type="compositionally biased region" description="Polar residues" evidence="20">
    <location>
        <begin position="81"/>
        <end position="111"/>
    </location>
</feature>
<dbReference type="Gene3D" id="3.10.20.90">
    <property type="entry name" value="Phosphatidylinositol 3-kinase Catalytic Subunit, Chain A, domain 1"/>
    <property type="match status" value="1"/>
</dbReference>
<keyword evidence="11" id="KW-0479">Metal-binding</keyword>
<evidence type="ECO:0000256" key="15">
    <source>
        <dbReference type="ARBA" id="ARBA00023015"/>
    </source>
</evidence>
<dbReference type="GO" id="GO:0061630">
    <property type="term" value="F:ubiquitin protein ligase activity"/>
    <property type="evidence" value="ECO:0007669"/>
    <property type="project" value="UniProtKB-EC"/>
</dbReference>
<reference evidence="23" key="2">
    <citation type="submission" date="2025-09" db="UniProtKB">
        <authorList>
            <consortium name="Ensembl"/>
        </authorList>
    </citation>
    <scope>IDENTIFICATION</scope>
</reference>
<keyword evidence="24" id="KW-1185">Reference proteome</keyword>
<keyword evidence="15" id="KW-0805">Transcription regulation</keyword>
<dbReference type="GeneTree" id="ENSGT00940000154499"/>
<name>A0A8C5LHH0_JACJA</name>
<evidence type="ECO:0000256" key="9">
    <source>
        <dbReference type="ARBA" id="ARBA00022491"/>
    </source>
</evidence>
<dbReference type="Ensembl" id="ENSJJAT00000030740.1">
    <property type="protein sequence ID" value="ENSJJAP00000024160.1"/>
    <property type="gene ID" value="ENSJJAG00000023707.1"/>
</dbReference>
<reference evidence="23" key="1">
    <citation type="submission" date="2025-08" db="UniProtKB">
        <authorList>
            <consortium name="Ensembl"/>
        </authorList>
    </citation>
    <scope>IDENTIFICATION</scope>
</reference>
<evidence type="ECO:0000256" key="14">
    <source>
        <dbReference type="ARBA" id="ARBA00022833"/>
    </source>
</evidence>
<keyword evidence="13" id="KW-0833">Ubl conjugation pathway</keyword>
<keyword evidence="12" id="KW-0863">Zinc-finger</keyword>
<feature type="domain" description="RING-type" evidence="21">
    <location>
        <begin position="37"/>
        <end position="67"/>
    </location>
</feature>
<dbReference type="Proteomes" id="UP000694385">
    <property type="component" value="Unassembled WGS sequence"/>
</dbReference>
<evidence type="ECO:0000256" key="12">
    <source>
        <dbReference type="ARBA" id="ARBA00022771"/>
    </source>
</evidence>
<dbReference type="InterPro" id="IPR001841">
    <property type="entry name" value="Znf_RING"/>
</dbReference>
<dbReference type="GO" id="GO:0000151">
    <property type="term" value="C:ubiquitin ligase complex"/>
    <property type="evidence" value="ECO:0007669"/>
    <property type="project" value="InterPro"/>
</dbReference>
<evidence type="ECO:0000256" key="20">
    <source>
        <dbReference type="SAM" id="MobiDB-lite"/>
    </source>
</evidence>
<evidence type="ECO:0000313" key="23">
    <source>
        <dbReference type="Ensembl" id="ENSJJAP00000024160.1"/>
    </source>
</evidence>
<dbReference type="Pfam" id="PF13923">
    <property type="entry name" value="zf-C3HC4_2"/>
    <property type="match status" value="1"/>
</dbReference>